<feature type="coiled-coil region" evidence="1">
    <location>
        <begin position="1"/>
        <end position="28"/>
    </location>
</feature>
<gene>
    <name evidence="3" type="ORF">Godav_029040</name>
</gene>
<dbReference type="Proteomes" id="UP000593561">
    <property type="component" value="Unassembled WGS sequence"/>
</dbReference>
<name>A0A7J8TJC5_GOSDV</name>
<evidence type="ECO:0000256" key="1">
    <source>
        <dbReference type="SAM" id="Coils"/>
    </source>
</evidence>
<protein>
    <submittedName>
        <fullName evidence="3">Uncharacterized protein</fullName>
    </submittedName>
</protein>
<keyword evidence="4" id="KW-1185">Reference proteome</keyword>
<dbReference type="EMBL" id="JABFAC010250349">
    <property type="protein sequence ID" value="MBA0638318.1"/>
    <property type="molecule type" value="Genomic_DNA"/>
</dbReference>
<organism evidence="3 4">
    <name type="scientific">Gossypium davidsonii</name>
    <name type="common">Davidson's cotton</name>
    <name type="synonym">Gossypium klotzschianum subsp. davidsonii</name>
    <dbReference type="NCBI Taxonomy" id="34287"/>
    <lineage>
        <taxon>Eukaryota</taxon>
        <taxon>Viridiplantae</taxon>
        <taxon>Streptophyta</taxon>
        <taxon>Embryophyta</taxon>
        <taxon>Tracheophyta</taxon>
        <taxon>Spermatophyta</taxon>
        <taxon>Magnoliopsida</taxon>
        <taxon>eudicotyledons</taxon>
        <taxon>Gunneridae</taxon>
        <taxon>Pentapetalae</taxon>
        <taxon>rosids</taxon>
        <taxon>malvids</taxon>
        <taxon>Malvales</taxon>
        <taxon>Malvaceae</taxon>
        <taxon>Malvoideae</taxon>
        <taxon>Gossypium</taxon>
    </lineage>
</organism>
<evidence type="ECO:0000256" key="2">
    <source>
        <dbReference type="SAM" id="MobiDB-lite"/>
    </source>
</evidence>
<evidence type="ECO:0000313" key="4">
    <source>
        <dbReference type="Proteomes" id="UP000593561"/>
    </source>
</evidence>
<sequence>MDQNFKRLEQLQREIQDQLQTQMQEQLAKIQTIHDEKKNARISKKHDDSVDSIIGWGNR</sequence>
<dbReference type="AlphaFoldDB" id="A0A7J8TJC5"/>
<accession>A0A7J8TJC5</accession>
<feature type="region of interest" description="Disordered" evidence="2">
    <location>
        <begin position="36"/>
        <end position="59"/>
    </location>
</feature>
<evidence type="ECO:0000313" key="3">
    <source>
        <dbReference type="EMBL" id="MBA0638318.1"/>
    </source>
</evidence>
<comment type="caution">
    <text evidence="3">The sequence shown here is derived from an EMBL/GenBank/DDBJ whole genome shotgun (WGS) entry which is preliminary data.</text>
</comment>
<feature type="compositionally biased region" description="Basic and acidic residues" evidence="2">
    <location>
        <begin position="36"/>
        <end position="49"/>
    </location>
</feature>
<proteinExistence type="predicted"/>
<reference evidence="3 4" key="1">
    <citation type="journal article" date="2019" name="Genome Biol. Evol.">
        <title>Insights into the evolution of the New World diploid cottons (Gossypium, subgenus Houzingenia) based on genome sequencing.</title>
        <authorList>
            <person name="Grover C.E."/>
            <person name="Arick M.A. 2nd"/>
            <person name="Thrash A."/>
            <person name="Conover J.L."/>
            <person name="Sanders W.S."/>
            <person name="Peterson D.G."/>
            <person name="Frelichowski J.E."/>
            <person name="Scheffler J.A."/>
            <person name="Scheffler B.E."/>
            <person name="Wendel J.F."/>
        </authorList>
    </citation>
    <scope>NUCLEOTIDE SEQUENCE [LARGE SCALE GENOMIC DNA]</scope>
    <source>
        <strain evidence="3">27</strain>
        <tissue evidence="3">Leaf</tissue>
    </source>
</reference>
<keyword evidence="1" id="KW-0175">Coiled coil</keyword>